<dbReference type="RefSeq" id="XP_002730911.1">
    <property type="nucleotide sequence ID" value="XM_002730865.1"/>
</dbReference>
<feature type="transmembrane region" description="Helical" evidence="5">
    <location>
        <begin position="44"/>
        <end position="64"/>
    </location>
</feature>
<dbReference type="Pfam" id="PF13520">
    <property type="entry name" value="AA_permease_2"/>
    <property type="match status" value="1"/>
</dbReference>
<gene>
    <name evidence="7" type="primary">LOC100368164</name>
</gene>
<evidence type="ECO:0000256" key="2">
    <source>
        <dbReference type="ARBA" id="ARBA00022692"/>
    </source>
</evidence>
<protein>
    <submittedName>
        <fullName evidence="7">Large neutral amino acids transporter small subunit 1-like</fullName>
    </submittedName>
</protein>
<accession>A0ABM0GJ07</accession>
<organism evidence="6 7">
    <name type="scientific">Saccoglossus kowalevskii</name>
    <name type="common">Acorn worm</name>
    <dbReference type="NCBI Taxonomy" id="10224"/>
    <lineage>
        <taxon>Eukaryota</taxon>
        <taxon>Metazoa</taxon>
        <taxon>Hemichordata</taxon>
        <taxon>Enteropneusta</taxon>
        <taxon>Harrimaniidae</taxon>
        <taxon>Saccoglossus</taxon>
    </lineage>
</organism>
<dbReference type="PANTHER" id="PTHR11785:SF375">
    <property type="entry name" value="AMINO ACID TRANSPORTER"/>
    <property type="match status" value="1"/>
</dbReference>
<keyword evidence="6" id="KW-1185">Reference proteome</keyword>
<feature type="transmembrane region" description="Helical" evidence="5">
    <location>
        <begin position="112"/>
        <end position="133"/>
    </location>
</feature>
<dbReference type="Gene3D" id="1.20.1740.10">
    <property type="entry name" value="Amino acid/polyamine transporter I"/>
    <property type="match status" value="1"/>
</dbReference>
<comment type="subcellular location">
    <subcellularLocation>
        <location evidence="1">Membrane</location>
        <topology evidence="1">Multi-pass membrane protein</topology>
    </subcellularLocation>
</comment>
<keyword evidence="4 5" id="KW-0472">Membrane</keyword>
<proteinExistence type="predicted"/>
<dbReference type="PIRSF" id="PIRSF006060">
    <property type="entry name" value="AA_transporter"/>
    <property type="match status" value="1"/>
</dbReference>
<evidence type="ECO:0000313" key="7">
    <source>
        <dbReference type="RefSeq" id="XP_002730911.1"/>
    </source>
</evidence>
<sequence>MANELHARRLVRKNPSDIVSGINDEREASISRTNGAPVALERNIGLPTAISIIMGCIIGSGIFISPKGVLLYSGSVGTALIVWGVCGIVAFLGALCYAELGTTIKKSGGDYTYLYEVYGSFMAFLMIWVYLAIIGPGNISIISQTFAVYAIAPFYPDCDPPQLAVVLVSESCIFLIYFYNCITVRGTAWVQIVTTIAKVFGLLIIIVVGIVQLFQGQTEYLNFDGPGTSITRISLALYAGLFSYGGWTALNAITEELNKPNRDFPVAASVSMLLITAIYVMTNIAYFTAMSPTELLRSPAVAVTFGDKLLGDWAWTMPVVVAISTFGTTNGSILTSSRIIFACARDGYLPDLLSMVQMKYNSPMPSLIIMIPIIIPIFFAMFAYFLVFVSIFSATMEAVIGLIIILTGVPVYFYSVWTNKPRWLSRMFSRSKYSLQKLMLVMKQEIETY</sequence>
<feature type="transmembrane region" description="Helical" evidence="5">
    <location>
        <begin position="398"/>
        <end position="417"/>
    </location>
</feature>
<feature type="transmembrane region" description="Helical" evidence="5">
    <location>
        <begin position="367"/>
        <end position="392"/>
    </location>
</feature>
<evidence type="ECO:0000256" key="3">
    <source>
        <dbReference type="ARBA" id="ARBA00022989"/>
    </source>
</evidence>
<dbReference type="PANTHER" id="PTHR11785">
    <property type="entry name" value="AMINO ACID TRANSPORTER"/>
    <property type="match status" value="1"/>
</dbReference>
<name>A0ABM0GJ07_SACKO</name>
<feature type="transmembrane region" description="Helical" evidence="5">
    <location>
        <begin position="235"/>
        <end position="254"/>
    </location>
</feature>
<dbReference type="InterPro" id="IPR050598">
    <property type="entry name" value="AminoAcid_Transporter"/>
</dbReference>
<evidence type="ECO:0000256" key="1">
    <source>
        <dbReference type="ARBA" id="ARBA00004141"/>
    </source>
</evidence>
<feature type="transmembrane region" description="Helical" evidence="5">
    <location>
        <begin position="266"/>
        <end position="289"/>
    </location>
</feature>
<reference evidence="7" key="1">
    <citation type="submission" date="2025-08" db="UniProtKB">
        <authorList>
            <consortium name="RefSeq"/>
        </authorList>
    </citation>
    <scope>IDENTIFICATION</scope>
    <source>
        <tissue evidence="7">Testes</tissue>
    </source>
</reference>
<keyword evidence="2 5" id="KW-0812">Transmembrane</keyword>
<evidence type="ECO:0000313" key="6">
    <source>
        <dbReference type="Proteomes" id="UP000694865"/>
    </source>
</evidence>
<feature type="transmembrane region" description="Helical" evidence="5">
    <location>
        <begin position="188"/>
        <end position="214"/>
    </location>
</feature>
<keyword evidence="3 5" id="KW-1133">Transmembrane helix</keyword>
<dbReference type="InterPro" id="IPR002293">
    <property type="entry name" value="AA/rel_permease1"/>
</dbReference>
<feature type="transmembrane region" description="Helical" evidence="5">
    <location>
        <begin position="163"/>
        <end position="182"/>
    </location>
</feature>
<feature type="transmembrane region" description="Helical" evidence="5">
    <location>
        <begin position="76"/>
        <end position="100"/>
    </location>
</feature>
<dbReference type="Proteomes" id="UP000694865">
    <property type="component" value="Unplaced"/>
</dbReference>
<dbReference type="GeneID" id="100368164"/>
<evidence type="ECO:0000256" key="5">
    <source>
        <dbReference type="SAM" id="Phobius"/>
    </source>
</evidence>
<evidence type="ECO:0000256" key="4">
    <source>
        <dbReference type="ARBA" id="ARBA00023136"/>
    </source>
</evidence>